<evidence type="ECO:0000256" key="1">
    <source>
        <dbReference type="SAM" id="MobiDB-lite"/>
    </source>
</evidence>
<feature type="region of interest" description="Disordered" evidence="1">
    <location>
        <begin position="1"/>
        <end position="24"/>
    </location>
</feature>
<dbReference type="AlphaFoldDB" id="A0A1V6RVE6"/>
<feature type="compositionally biased region" description="Acidic residues" evidence="1">
    <location>
        <begin position="93"/>
        <end position="103"/>
    </location>
</feature>
<dbReference type="STRING" id="29845.A0A1V6RVE6"/>
<dbReference type="OrthoDB" id="3944408at2759"/>
<dbReference type="Pfam" id="PF22980">
    <property type="entry name" value="Myb_DNA-bind_8"/>
    <property type="match status" value="1"/>
</dbReference>
<organism evidence="3 4">
    <name type="scientific">Penicillium vulpinum</name>
    <dbReference type="NCBI Taxonomy" id="29845"/>
    <lineage>
        <taxon>Eukaryota</taxon>
        <taxon>Fungi</taxon>
        <taxon>Dikarya</taxon>
        <taxon>Ascomycota</taxon>
        <taxon>Pezizomycotina</taxon>
        <taxon>Eurotiomycetes</taxon>
        <taxon>Eurotiomycetidae</taxon>
        <taxon>Eurotiales</taxon>
        <taxon>Aspergillaceae</taxon>
        <taxon>Penicillium</taxon>
    </lineage>
</organism>
<feature type="compositionally biased region" description="Acidic residues" evidence="1">
    <location>
        <begin position="111"/>
        <end position="121"/>
    </location>
</feature>
<feature type="compositionally biased region" description="Low complexity" evidence="1">
    <location>
        <begin position="1"/>
        <end position="15"/>
    </location>
</feature>
<feature type="domain" description="Myb-like DNA-binding" evidence="2">
    <location>
        <begin position="28"/>
        <end position="71"/>
    </location>
</feature>
<dbReference type="EMBL" id="MDYP01000024">
    <property type="protein sequence ID" value="OQE05464.1"/>
    <property type="molecule type" value="Genomic_DNA"/>
</dbReference>
<feature type="compositionally biased region" description="Basic and acidic residues" evidence="1">
    <location>
        <begin position="122"/>
        <end position="133"/>
    </location>
</feature>
<proteinExistence type="predicted"/>
<protein>
    <recommendedName>
        <fullName evidence="2">Myb-like DNA-binding domain-containing protein</fullName>
    </recommendedName>
</protein>
<sequence length="133" mass="14838">MAPKKSSLKAAGKSPSKPKEPKDSDLKKQLLFLWVCYEVSGIRVDIPAVAKYFGITKNAAECRFRRLKTKLSEMEASTKSDEKKAHAAKVEDGDQDEDDDQDEALTKDQTYDADSEIEGDDGNIKQEIHSESE</sequence>
<evidence type="ECO:0000313" key="4">
    <source>
        <dbReference type="Proteomes" id="UP000191518"/>
    </source>
</evidence>
<dbReference type="Proteomes" id="UP000191518">
    <property type="component" value="Unassembled WGS sequence"/>
</dbReference>
<comment type="caution">
    <text evidence="3">The sequence shown here is derived from an EMBL/GenBank/DDBJ whole genome shotgun (WGS) entry which is preliminary data.</text>
</comment>
<evidence type="ECO:0000259" key="2">
    <source>
        <dbReference type="Pfam" id="PF22980"/>
    </source>
</evidence>
<gene>
    <name evidence="3" type="ORF">PENVUL_c024G06532</name>
</gene>
<evidence type="ECO:0000313" key="3">
    <source>
        <dbReference type="EMBL" id="OQE05464.1"/>
    </source>
</evidence>
<feature type="compositionally biased region" description="Basic and acidic residues" evidence="1">
    <location>
        <begin position="71"/>
        <end position="92"/>
    </location>
</feature>
<feature type="region of interest" description="Disordered" evidence="1">
    <location>
        <begin position="71"/>
        <end position="133"/>
    </location>
</feature>
<dbReference type="InterPro" id="IPR054505">
    <property type="entry name" value="Myb_DNA-bind_8"/>
</dbReference>
<name>A0A1V6RVE6_9EURO</name>
<accession>A0A1V6RVE6</accession>
<reference evidence="4" key="1">
    <citation type="journal article" date="2017" name="Nat. Microbiol.">
        <title>Global analysis of biosynthetic gene clusters reveals vast potential of secondary metabolite production in Penicillium species.</title>
        <authorList>
            <person name="Nielsen J.C."/>
            <person name="Grijseels S."/>
            <person name="Prigent S."/>
            <person name="Ji B."/>
            <person name="Dainat J."/>
            <person name="Nielsen K.F."/>
            <person name="Frisvad J.C."/>
            <person name="Workman M."/>
            <person name="Nielsen J."/>
        </authorList>
    </citation>
    <scope>NUCLEOTIDE SEQUENCE [LARGE SCALE GENOMIC DNA]</scope>
    <source>
        <strain evidence="4">IBT 29486</strain>
    </source>
</reference>
<keyword evidence="4" id="KW-1185">Reference proteome</keyword>